<gene>
    <name evidence="2" type="ORF">EDB81DRAFT_79830</name>
</gene>
<protein>
    <submittedName>
        <fullName evidence="2">Uncharacterized protein</fullName>
    </submittedName>
</protein>
<name>A0A9P9EG29_9HYPO</name>
<accession>A0A9P9EG29</accession>
<evidence type="ECO:0000313" key="3">
    <source>
        <dbReference type="Proteomes" id="UP000738349"/>
    </source>
</evidence>
<evidence type="ECO:0000256" key="1">
    <source>
        <dbReference type="SAM" id="MobiDB-lite"/>
    </source>
</evidence>
<dbReference type="OrthoDB" id="4847306at2759"/>
<dbReference type="EMBL" id="JAGMUV010000013">
    <property type="protein sequence ID" value="KAH7136454.1"/>
    <property type="molecule type" value="Genomic_DNA"/>
</dbReference>
<comment type="caution">
    <text evidence="2">The sequence shown here is derived from an EMBL/GenBank/DDBJ whole genome shotgun (WGS) entry which is preliminary data.</text>
</comment>
<organism evidence="2 3">
    <name type="scientific">Dactylonectria macrodidyma</name>
    <dbReference type="NCBI Taxonomy" id="307937"/>
    <lineage>
        <taxon>Eukaryota</taxon>
        <taxon>Fungi</taxon>
        <taxon>Dikarya</taxon>
        <taxon>Ascomycota</taxon>
        <taxon>Pezizomycotina</taxon>
        <taxon>Sordariomycetes</taxon>
        <taxon>Hypocreomycetidae</taxon>
        <taxon>Hypocreales</taxon>
        <taxon>Nectriaceae</taxon>
        <taxon>Dactylonectria</taxon>
    </lineage>
</organism>
<feature type="region of interest" description="Disordered" evidence="1">
    <location>
        <begin position="186"/>
        <end position="240"/>
    </location>
</feature>
<dbReference type="Proteomes" id="UP000738349">
    <property type="component" value="Unassembled WGS sequence"/>
</dbReference>
<proteinExistence type="predicted"/>
<keyword evidence="3" id="KW-1185">Reference proteome</keyword>
<sequence>MSTVIITEEPASGWPSTSLRPFFLYDTNHPASIAASVVAADTSSSTYVVTCPSSCAASDFPEQTITHIAGSSWAGERTWEGATTSWGCNLGTGGDDVLSDQYGECSATTVFEGETKGHVGESAVNSCFVIARSVPAYITDGMDKVYAVHPYYMSSLDAEGYISANSEEMASLGCVITATETGTDLATTKASATGSAAERSESTTAPETTSHAVVETSGESGETAASTSASTETDAPSGSSRVSVNLAALVGLLLLGTWLPIH</sequence>
<evidence type="ECO:0000313" key="2">
    <source>
        <dbReference type="EMBL" id="KAH7136454.1"/>
    </source>
</evidence>
<reference evidence="2" key="1">
    <citation type="journal article" date="2021" name="Nat. Commun.">
        <title>Genetic determinants of endophytism in the Arabidopsis root mycobiome.</title>
        <authorList>
            <person name="Mesny F."/>
            <person name="Miyauchi S."/>
            <person name="Thiergart T."/>
            <person name="Pickel B."/>
            <person name="Atanasova L."/>
            <person name="Karlsson M."/>
            <person name="Huettel B."/>
            <person name="Barry K.W."/>
            <person name="Haridas S."/>
            <person name="Chen C."/>
            <person name="Bauer D."/>
            <person name="Andreopoulos W."/>
            <person name="Pangilinan J."/>
            <person name="LaButti K."/>
            <person name="Riley R."/>
            <person name="Lipzen A."/>
            <person name="Clum A."/>
            <person name="Drula E."/>
            <person name="Henrissat B."/>
            <person name="Kohler A."/>
            <person name="Grigoriev I.V."/>
            <person name="Martin F.M."/>
            <person name="Hacquard S."/>
        </authorList>
    </citation>
    <scope>NUCLEOTIDE SEQUENCE</scope>
    <source>
        <strain evidence="2">MPI-CAGE-AT-0147</strain>
    </source>
</reference>
<feature type="compositionally biased region" description="Low complexity" evidence="1">
    <location>
        <begin position="186"/>
        <end position="197"/>
    </location>
</feature>
<dbReference type="AlphaFoldDB" id="A0A9P9EG29"/>
<feature type="compositionally biased region" description="Low complexity" evidence="1">
    <location>
        <begin position="215"/>
        <end position="233"/>
    </location>
</feature>
<feature type="compositionally biased region" description="Polar residues" evidence="1">
    <location>
        <begin position="202"/>
        <end position="211"/>
    </location>
</feature>